<comment type="similarity">
    <text evidence="1">Belongs to the LysR transcriptional regulatory family.</text>
</comment>
<dbReference type="PRINTS" id="PR00039">
    <property type="entry name" value="HTHLYSR"/>
</dbReference>
<dbReference type="Pfam" id="PF03466">
    <property type="entry name" value="LysR_substrate"/>
    <property type="match status" value="1"/>
</dbReference>
<dbReference type="PANTHER" id="PTHR30346">
    <property type="entry name" value="TRANSCRIPTIONAL DUAL REGULATOR HCAR-RELATED"/>
    <property type="match status" value="1"/>
</dbReference>
<evidence type="ECO:0000256" key="3">
    <source>
        <dbReference type="ARBA" id="ARBA00023125"/>
    </source>
</evidence>
<evidence type="ECO:0000256" key="1">
    <source>
        <dbReference type="ARBA" id="ARBA00009437"/>
    </source>
</evidence>
<gene>
    <name evidence="7" type="primary">catM</name>
    <name evidence="7" type="ORF">Dcar01_01297</name>
</gene>
<dbReference type="PROSITE" id="PS50931">
    <property type="entry name" value="HTH_LYSR"/>
    <property type="match status" value="1"/>
</dbReference>
<name>A0ABP9W5F2_9DEIO</name>
<dbReference type="Pfam" id="PF00126">
    <property type="entry name" value="HTH_1"/>
    <property type="match status" value="1"/>
</dbReference>
<feature type="region of interest" description="Disordered" evidence="5">
    <location>
        <begin position="301"/>
        <end position="323"/>
    </location>
</feature>
<feature type="domain" description="HTH lysR-type" evidence="6">
    <location>
        <begin position="13"/>
        <end position="70"/>
    </location>
</feature>
<dbReference type="InterPro" id="IPR036390">
    <property type="entry name" value="WH_DNA-bd_sf"/>
</dbReference>
<dbReference type="InterPro" id="IPR036388">
    <property type="entry name" value="WH-like_DNA-bd_sf"/>
</dbReference>
<dbReference type="Gene3D" id="1.10.10.10">
    <property type="entry name" value="Winged helix-like DNA-binding domain superfamily/Winged helix DNA-binding domain"/>
    <property type="match status" value="1"/>
</dbReference>
<dbReference type="InterPro" id="IPR005119">
    <property type="entry name" value="LysR_subst-bd"/>
</dbReference>
<protein>
    <submittedName>
        <fullName evidence="7">HTH-type transcriptional regulator CatM</fullName>
    </submittedName>
</protein>
<dbReference type="InterPro" id="IPR000847">
    <property type="entry name" value="LysR_HTH_N"/>
</dbReference>
<dbReference type="SUPFAM" id="SSF46785">
    <property type="entry name" value="Winged helix' DNA-binding domain"/>
    <property type="match status" value="1"/>
</dbReference>
<evidence type="ECO:0000313" key="7">
    <source>
        <dbReference type="EMBL" id="GAA5512581.1"/>
    </source>
</evidence>
<sequence length="323" mass="33297">MTDRLPPAPAQAPSLAQLRALIAVVDAGGFGEAAAELGVSQSSLSEAVARLEALAGRPLLRRTPAGTFATEAGLRTLGHARAAVQAAADALLAAQEEGALAGTLRVASFRSTATHLLPPALAAFRARHPGVTVILLDAESCGGGPEAVRAGRVDAGLIVADEAPDLRLTPLVQDDYLFAAPSARGTHPVTLADLAAQPLILPPLRDSCHRRVRGYLTARGVPLTHIMEVEQDSVTLSMVGHGLGVTIMPRLALLPLPPGLVVLPLPEPLTRPLALAVLPQRAALPLLRAFTGAVLETLGKMGTPNGTGEVQEPAAPLLRTTSN</sequence>
<organism evidence="7 8">
    <name type="scientific">Deinococcus carri</name>
    <dbReference type="NCBI Taxonomy" id="1211323"/>
    <lineage>
        <taxon>Bacteria</taxon>
        <taxon>Thermotogati</taxon>
        <taxon>Deinococcota</taxon>
        <taxon>Deinococci</taxon>
        <taxon>Deinococcales</taxon>
        <taxon>Deinococcaceae</taxon>
        <taxon>Deinococcus</taxon>
    </lineage>
</organism>
<evidence type="ECO:0000256" key="2">
    <source>
        <dbReference type="ARBA" id="ARBA00023015"/>
    </source>
</evidence>
<dbReference type="Gene3D" id="3.40.190.290">
    <property type="match status" value="1"/>
</dbReference>
<dbReference type="SUPFAM" id="SSF53850">
    <property type="entry name" value="Periplasmic binding protein-like II"/>
    <property type="match status" value="1"/>
</dbReference>
<keyword evidence="2" id="KW-0805">Transcription regulation</keyword>
<keyword evidence="3" id="KW-0238">DNA-binding</keyword>
<proteinExistence type="inferred from homology"/>
<evidence type="ECO:0000256" key="5">
    <source>
        <dbReference type="SAM" id="MobiDB-lite"/>
    </source>
</evidence>
<keyword evidence="4" id="KW-0804">Transcription</keyword>
<dbReference type="PANTHER" id="PTHR30346:SF28">
    <property type="entry name" value="HTH-TYPE TRANSCRIPTIONAL REGULATOR CYNR"/>
    <property type="match status" value="1"/>
</dbReference>
<evidence type="ECO:0000259" key="6">
    <source>
        <dbReference type="PROSITE" id="PS50931"/>
    </source>
</evidence>
<dbReference type="EMBL" id="BAABRP010000003">
    <property type="protein sequence ID" value="GAA5512581.1"/>
    <property type="molecule type" value="Genomic_DNA"/>
</dbReference>
<keyword evidence="8" id="KW-1185">Reference proteome</keyword>
<dbReference type="RefSeq" id="WP_345462712.1">
    <property type="nucleotide sequence ID" value="NZ_BAABRP010000003.1"/>
</dbReference>
<accession>A0ABP9W5F2</accession>
<dbReference type="Proteomes" id="UP001401887">
    <property type="component" value="Unassembled WGS sequence"/>
</dbReference>
<comment type="caution">
    <text evidence="7">The sequence shown here is derived from an EMBL/GenBank/DDBJ whole genome shotgun (WGS) entry which is preliminary data.</text>
</comment>
<reference evidence="7 8" key="1">
    <citation type="submission" date="2024-02" db="EMBL/GenBank/DDBJ databases">
        <title>Deinococcus carri NBRC 110142.</title>
        <authorList>
            <person name="Ichikawa N."/>
            <person name="Katano-Makiyama Y."/>
            <person name="Hidaka K."/>
        </authorList>
    </citation>
    <scope>NUCLEOTIDE SEQUENCE [LARGE SCALE GENOMIC DNA]</scope>
    <source>
        <strain evidence="7 8">NBRC 110142</strain>
    </source>
</reference>
<dbReference type="CDD" id="cd05466">
    <property type="entry name" value="PBP2_LTTR_substrate"/>
    <property type="match status" value="1"/>
</dbReference>
<evidence type="ECO:0000256" key="4">
    <source>
        <dbReference type="ARBA" id="ARBA00023163"/>
    </source>
</evidence>
<evidence type="ECO:0000313" key="8">
    <source>
        <dbReference type="Proteomes" id="UP001401887"/>
    </source>
</evidence>